<evidence type="ECO:0000313" key="2">
    <source>
        <dbReference type="EMBL" id="MET4576981.1"/>
    </source>
</evidence>
<sequence>MTAAFNKSHQLIAGLALLTAAFGASAQTAAAPAESAPAAAPASSLSFNAALTSDYRYRGISQSRLKPAISAGADYSHASGFYVGTWLTSIQWIKDAGGDASAEWDVYGGYKGTAGPIGYDVGVLRYMYPDHKLSISPNTTEIYGAVTWQMLTVKYSHSVTNLFGFDNSKNSGYLDVSAAFDLGNGWSVTPHVGRQWIKNNGAASYTDYSITVGKDFGNGFTASAAIVGTDADKSLYVTPSGRFTGRTGLVVGVKYTF</sequence>
<comment type="caution">
    <text evidence="2">The sequence shown here is derived from an EMBL/GenBank/DDBJ whole genome shotgun (WGS) entry which is preliminary data.</text>
</comment>
<accession>A0ABV2Q7H8</accession>
<proteinExistence type="predicted"/>
<dbReference type="Pfam" id="PF09694">
    <property type="entry name" value="Gcw_chp"/>
    <property type="match status" value="1"/>
</dbReference>
<protein>
    <submittedName>
        <fullName evidence="2">Uncharacterized protein (TIGR02001 family)</fullName>
    </submittedName>
</protein>
<evidence type="ECO:0000313" key="3">
    <source>
        <dbReference type="Proteomes" id="UP001549320"/>
    </source>
</evidence>
<feature type="chain" id="PRO_5047301154" evidence="1">
    <location>
        <begin position="27"/>
        <end position="257"/>
    </location>
</feature>
<dbReference type="EMBL" id="JBEPSH010000004">
    <property type="protein sequence ID" value="MET4576981.1"/>
    <property type="molecule type" value="Genomic_DNA"/>
</dbReference>
<dbReference type="InterPro" id="IPR010239">
    <property type="entry name" value="CHP02001"/>
</dbReference>
<organism evidence="2 3">
    <name type="scientific">Ottowia thiooxydans</name>
    <dbReference type="NCBI Taxonomy" id="219182"/>
    <lineage>
        <taxon>Bacteria</taxon>
        <taxon>Pseudomonadati</taxon>
        <taxon>Pseudomonadota</taxon>
        <taxon>Betaproteobacteria</taxon>
        <taxon>Burkholderiales</taxon>
        <taxon>Comamonadaceae</taxon>
        <taxon>Ottowia</taxon>
    </lineage>
</organism>
<keyword evidence="1" id="KW-0732">Signal</keyword>
<evidence type="ECO:0000256" key="1">
    <source>
        <dbReference type="SAM" id="SignalP"/>
    </source>
</evidence>
<dbReference type="Proteomes" id="UP001549320">
    <property type="component" value="Unassembled WGS sequence"/>
</dbReference>
<name>A0ABV2Q7H8_9BURK</name>
<feature type="signal peptide" evidence="1">
    <location>
        <begin position="1"/>
        <end position="26"/>
    </location>
</feature>
<gene>
    <name evidence="2" type="ORF">ABIE13_002092</name>
</gene>
<keyword evidence="3" id="KW-1185">Reference proteome</keyword>
<dbReference type="NCBIfam" id="TIGR02001">
    <property type="entry name" value="gcw_chp"/>
    <property type="match status" value="1"/>
</dbReference>
<dbReference type="RefSeq" id="WP_354443043.1">
    <property type="nucleotide sequence ID" value="NZ_JBEPSH010000004.1"/>
</dbReference>
<reference evidence="2 3" key="1">
    <citation type="submission" date="2024-06" db="EMBL/GenBank/DDBJ databases">
        <title>Sorghum-associated microbial communities from plants grown in Nebraska, USA.</title>
        <authorList>
            <person name="Schachtman D."/>
        </authorList>
    </citation>
    <scope>NUCLEOTIDE SEQUENCE [LARGE SCALE GENOMIC DNA]</scope>
    <source>
        <strain evidence="2 3">2709</strain>
    </source>
</reference>